<dbReference type="SUPFAM" id="SSF50249">
    <property type="entry name" value="Nucleic acid-binding proteins"/>
    <property type="match status" value="1"/>
</dbReference>
<dbReference type="Gene3D" id="2.40.50.140">
    <property type="entry name" value="Nucleic acid-binding proteins"/>
    <property type="match status" value="1"/>
</dbReference>
<gene>
    <name evidence="3" type="ORF">BDW59DRAFT_172077</name>
</gene>
<evidence type="ECO:0000256" key="1">
    <source>
        <dbReference type="SAM" id="MobiDB-lite"/>
    </source>
</evidence>
<evidence type="ECO:0000259" key="2">
    <source>
        <dbReference type="SMART" id="SM00976"/>
    </source>
</evidence>
<feature type="compositionally biased region" description="Acidic residues" evidence="1">
    <location>
        <begin position="594"/>
        <end position="620"/>
    </location>
</feature>
<feature type="compositionally biased region" description="Basic and acidic residues" evidence="1">
    <location>
        <begin position="772"/>
        <end position="784"/>
    </location>
</feature>
<sequence length="1341" mass="147513">MDTNDQLPVSELLRSTAIPIAQLSPYVDRLEESSIHSVVTLLWPYSSSTKSLSLLLVEPDFRLRRSNGQVKVLFHGNIAEAVAKSHVGIGDKVYLSLARSRLVKNDVVAQQTPGKGVSWDVHFDASASLEIWRDSKLLSVVKIDPSSPPSPIPDNRATTPATPAANGITHATGPLGSTSWQSPAFLESSRVSFGFTDTAVDPFVEEDGYVPRKGRKRPRFSMRSSEWRVVDEPEIPGEKDLPEDWMAIFDEELDTGSDVGEESVAQDADASVIPPTPEAAANMVPAGDSSAAMVDTQPNASDSSDERPTDHANEDAQFLRPSIGPKNVTEFAKQNLFNRAFHLPIDTPRLQPVPSPGLPDPSPLATTSNSPGGYFTSAVNIAAAVQSVISTVSVSEAVSEPRDSATPPQVVSDGEALHLNQDDAVTVYTDDVQVLPDSVPPSDEAAPSSPISDNKMATSTIALGDETDAAEGKALDNSKVDIAEGVAPGVHLEESDSELEPKIENEEDEEAESIGTRRSDRGEEWTRVEHSSERLSQEAGEESDRMSVTRSEKVYYDVKVAVPLEDDQARLAQDESLSEESRETSEDPGQSYEYGDEDEEEDEVEIEDEEEDEVEIEDEDGIHRRDLRTSDQGEYEEDFNEDEVEEEEEEADRPENGYGYDDSESEVESYYREERYLRFRPKNAEPEIIVLDSDSEDELSAQHPTSATRRETDEMPTSDEGSDAREDRYDLDKEIDDQEDLQDYEAENGQKEDDDRRMDYKVEDELEDEVRGDDQSVVDERPADEWPSESEQMYWGSHDKDLAEDHYEDVQERPKMEMEAMPAEQPESFDQSPALDELPVSHEYPELQPVIDHPHGPGHDSLDYLAAISETVERMHAGPGPKHSGYNLAIDPGLYEYGTSQGNMTADVGPDEDFRERSVEANNESNTESPESKHSKHLALQLDGAAPPPIFADSNEVSHRPIRYGARQLVTPGPSQLAEVDRTPGLVDIRGEMLPTPNLTQDFSTSILAANLSTSVKTETRTFNGSEDGGSPLVAAEKFSPVVPKHEDEGELEPPMVVVDTNEPVLSIEDQDLQASIEVDEGSQAGINGTHLTPVDRYYPGLRSKFSYFAPLATLIDHYNALVDTISIASEVRPATKATSGRKDFILTLQLTDQSMAGTTVYAQILRPYKPALPSLQEGDAILLRNFRVKSFDHSVILVSDSASAWAVFSSASPEEPEMNGPPVELGTEENTLATDLRQWYLEGGMAMVADNQLQASVGRESRGATPESSIAQSDAGSVDMALREARGDTSSSRGSRRRKSGRRRITIHELRDGRRYTEVGSSPGEDSIHELRDGTVYANL</sequence>
<dbReference type="InterPro" id="IPR012340">
    <property type="entry name" value="NA-bd_OB-fold"/>
</dbReference>
<feature type="compositionally biased region" description="Pro residues" evidence="1">
    <location>
        <begin position="351"/>
        <end position="362"/>
    </location>
</feature>
<dbReference type="InterPro" id="IPR011564">
    <property type="entry name" value="Telomer_end-bd_POT1/Cdc13"/>
</dbReference>
<feature type="region of interest" description="Disordered" evidence="1">
    <location>
        <begin position="286"/>
        <end position="313"/>
    </location>
</feature>
<proteinExistence type="predicted"/>
<feature type="domain" description="Telomeric single stranded DNA binding POT1/Cdc13" evidence="2">
    <location>
        <begin position="1109"/>
        <end position="1242"/>
    </location>
</feature>
<feature type="region of interest" description="Disordered" evidence="1">
    <location>
        <begin position="144"/>
        <end position="164"/>
    </location>
</feature>
<feature type="region of interest" description="Disordered" evidence="1">
    <location>
        <begin position="487"/>
        <end position="796"/>
    </location>
</feature>
<evidence type="ECO:0000313" key="4">
    <source>
        <dbReference type="Proteomes" id="UP001610335"/>
    </source>
</evidence>
<feature type="compositionally biased region" description="Low complexity" evidence="1">
    <location>
        <begin position="153"/>
        <end position="164"/>
    </location>
</feature>
<feature type="compositionally biased region" description="Basic and acidic residues" evidence="1">
    <location>
        <begin position="722"/>
        <end position="732"/>
    </location>
</feature>
<dbReference type="Proteomes" id="UP001610335">
    <property type="component" value="Unassembled WGS sequence"/>
</dbReference>
<accession>A0ABR4IE13</accession>
<name>A0ABR4IE13_9EURO</name>
<dbReference type="CDD" id="cd04497">
    <property type="entry name" value="hPOT1_OB1_like"/>
    <property type="match status" value="1"/>
</dbReference>
<feature type="compositionally biased region" description="Basic and acidic residues" evidence="1">
    <location>
        <begin position="669"/>
        <end position="685"/>
    </location>
</feature>
<feature type="compositionally biased region" description="Basic and acidic residues" evidence="1">
    <location>
        <begin position="491"/>
        <end position="504"/>
    </location>
</feature>
<feature type="region of interest" description="Disordered" evidence="1">
    <location>
        <begin position="348"/>
        <end position="368"/>
    </location>
</feature>
<feature type="region of interest" description="Disordered" evidence="1">
    <location>
        <begin position="1258"/>
        <end position="1341"/>
    </location>
</feature>
<dbReference type="Pfam" id="PF02765">
    <property type="entry name" value="POT1"/>
    <property type="match status" value="1"/>
</dbReference>
<feature type="compositionally biased region" description="Basic and acidic residues" evidence="1">
    <location>
        <begin position="515"/>
        <end position="556"/>
    </location>
</feature>
<feature type="compositionally biased region" description="Polar residues" evidence="1">
    <location>
        <begin position="1267"/>
        <end position="1276"/>
    </location>
</feature>
<comment type="caution">
    <text evidence="3">The sequence shown here is derived from an EMBL/GenBank/DDBJ whole genome shotgun (WGS) entry which is preliminary data.</text>
</comment>
<feature type="region of interest" description="Disordered" evidence="1">
    <location>
        <begin position="916"/>
        <end position="937"/>
    </location>
</feature>
<feature type="compositionally biased region" description="Basic and acidic residues" evidence="1">
    <location>
        <begin position="567"/>
        <end position="585"/>
    </location>
</feature>
<feature type="compositionally biased region" description="Acidic residues" evidence="1">
    <location>
        <begin position="633"/>
        <end position="652"/>
    </location>
</feature>
<evidence type="ECO:0000313" key="3">
    <source>
        <dbReference type="EMBL" id="KAL2825971.1"/>
    </source>
</evidence>
<dbReference type="SMART" id="SM00976">
    <property type="entry name" value="Telo_bind"/>
    <property type="match status" value="1"/>
</dbReference>
<feature type="compositionally biased region" description="Basic and acidic residues" evidence="1">
    <location>
        <begin position="621"/>
        <end position="631"/>
    </location>
</feature>
<keyword evidence="4" id="KW-1185">Reference proteome</keyword>
<feature type="region of interest" description="Disordered" evidence="1">
    <location>
        <begin position="434"/>
        <end position="455"/>
    </location>
</feature>
<feature type="compositionally biased region" description="Basic and acidic residues" evidence="1">
    <location>
        <begin position="304"/>
        <end position="313"/>
    </location>
</feature>
<dbReference type="EMBL" id="JBFXLS010000033">
    <property type="protein sequence ID" value="KAL2825971.1"/>
    <property type="molecule type" value="Genomic_DNA"/>
</dbReference>
<feature type="compositionally biased region" description="Acidic residues" evidence="1">
    <location>
        <begin position="733"/>
        <end position="746"/>
    </location>
</feature>
<reference evidence="3 4" key="1">
    <citation type="submission" date="2024-07" db="EMBL/GenBank/DDBJ databases">
        <title>Section-level genome sequencing and comparative genomics of Aspergillus sections Usti and Cavernicolus.</title>
        <authorList>
            <consortium name="Lawrence Berkeley National Laboratory"/>
            <person name="Nybo J.L."/>
            <person name="Vesth T.C."/>
            <person name="Theobald S."/>
            <person name="Frisvad J.C."/>
            <person name="Larsen T.O."/>
            <person name="Kjaerboelling I."/>
            <person name="Rothschild-Mancinelli K."/>
            <person name="Lyhne E.K."/>
            <person name="Kogle M.E."/>
            <person name="Barry K."/>
            <person name="Clum A."/>
            <person name="Na H."/>
            <person name="Ledsgaard L."/>
            <person name="Lin J."/>
            <person name="Lipzen A."/>
            <person name="Kuo A."/>
            <person name="Riley R."/>
            <person name="Mondo S."/>
            <person name="LaButti K."/>
            <person name="Haridas S."/>
            <person name="Pangalinan J."/>
            <person name="Salamov A.A."/>
            <person name="Simmons B.A."/>
            <person name="Magnuson J.K."/>
            <person name="Chen J."/>
            <person name="Drula E."/>
            <person name="Henrissat B."/>
            <person name="Wiebenga A."/>
            <person name="Lubbers R.J."/>
            <person name="Gomes A.C."/>
            <person name="Makela M.R."/>
            <person name="Stajich J."/>
            <person name="Grigoriev I.V."/>
            <person name="Mortensen U.H."/>
            <person name="De vries R.P."/>
            <person name="Baker S.E."/>
            <person name="Andersen M.R."/>
        </authorList>
    </citation>
    <scope>NUCLEOTIDE SEQUENCE [LARGE SCALE GENOMIC DNA]</scope>
    <source>
        <strain evidence="3 4">CBS 600.67</strain>
    </source>
</reference>
<feature type="compositionally biased region" description="Basic and acidic residues" evidence="1">
    <location>
        <begin position="1307"/>
        <end position="1318"/>
    </location>
</feature>
<organism evidence="3 4">
    <name type="scientific">Aspergillus cavernicola</name>
    <dbReference type="NCBI Taxonomy" id="176166"/>
    <lineage>
        <taxon>Eukaryota</taxon>
        <taxon>Fungi</taxon>
        <taxon>Dikarya</taxon>
        <taxon>Ascomycota</taxon>
        <taxon>Pezizomycotina</taxon>
        <taxon>Eurotiomycetes</taxon>
        <taxon>Eurotiomycetidae</taxon>
        <taxon>Eurotiales</taxon>
        <taxon>Aspergillaceae</taxon>
        <taxon>Aspergillus</taxon>
        <taxon>Aspergillus subgen. Nidulantes</taxon>
    </lineage>
</organism>
<feature type="compositionally biased region" description="Basic residues" evidence="1">
    <location>
        <begin position="1295"/>
        <end position="1306"/>
    </location>
</feature>
<feature type="compositionally biased region" description="Polar residues" evidence="1">
    <location>
        <begin position="920"/>
        <end position="929"/>
    </location>
</feature>
<protein>
    <recommendedName>
        <fullName evidence="2">Telomeric single stranded DNA binding POT1/Cdc13 domain-containing protein</fullName>
    </recommendedName>
</protein>
<feature type="compositionally biased region" description="Basic and acidic residues" evidence="1">
    <location>
        <begin position="748"/>
        <end position="763"/>
    </location>
</feature>